<dbReference type="GO" id="GO:0015421">
    <property type="term" value="F:ABC-type oligopeptide transporter activity"/>
    <property type="evidence" value="ECO:0007669"/>
    <property type="project" value="TreeGrafter"/>
</dbReference>
<feature type="transmembrane region" description="Helical" evidence="5">
    <location>
        <begin position="53"/>
        <end position="75"/>
    </location>
</feature>
<evidence type="ECO:0000256" key="5">
    <source>
        <dbReference type="SAM" id="Phobius"/>
    </source>
</evidence>
<organism evidence="7 8">
    <name type="scientific">Syntrophaceticus schinkii</name>
    <dbReference type="NCBI Taxonomy" id="499207"/>
    <lineage>
        <taxon>Bacteria</taxon>
        <taxon>Bacillati</taxon>
        <taxon>Bacillota</taxon>
        <taxon>Clostridia</taxon>
        <taxon>Thermoanaerobacterales</taxon>
        <taxon>Thermoanaerobacterales Family III. Incertae Sedis</taxon>
        <taxon>Syntrophaceticus</taxon>
    </lineage>
</organism>
<dbReference type="InterPro" id="IPR011527">
    <property type="entry name" value="ABC1_TM_dom"/>
</dbReference>
<dbReference type="AlphaFoldDB" id="A0A0B7MI62"/>
<dbReference type="InterPro" id="IPR039421">
    <property type="entry name" value="Type_1_exporter"/>
</dbReference>
<dbReference type="Pfam" id="PF00664">
    <property type="entry name" value="ABC_membrane"/>
    <property type="match status" value="1"/>
</dbReference>
<proteinExistence type="predicted"/>
<keyword evidence="7" id="KW-0067">ATP-binding</keyword>
<gene>
    <name evidence="7" type="ORF">SSCH_1350009</name>
</gene>
<dbReference type="Gene3D" id="1.20.1560.10">
    <property type="entry name" value="ABC transporter type 1, transmembrane domain"/>
    <property type="match status" value="1"/>
</dbReference>
<dbReference type="Proteomes" id="UP000046155">
    <property type="component" value="Unassembled WGS sequence"/>
</dbReference>
<dbReference type="SUPFAM" id="SSF90123">
    <property type="entry name" value="ABC transporter transmembrane region"/>
    <property type="match status" value="1"/>
</dbReference>
<keyword evidence="4 5" id="KW-0472">Membrane</keyword>
<dbReference type="OrthoDB" id="9762778at2"/>
<evidence type="ECO:0000256" key="2">
    <source>
        <dbReference type="ARBA" id="ARBA00022692"/>
    </source>
</evidence>
<keyword evidence="3 5" id="KW-1133">Transmembrane helix</keyword>
<sequence length="257" mass="29420">MKDLLMLAGKRKGKLIASCLLLILNAGLAVIPFLLVYRLLLGLFNPPFNLWKMWYLVAAIPVVYIIANALLICAYDLSHRAAFEILYEIRLRLGERMVQMPLGYYAGKNTGEFETVMNESVERLEFFLAHHFPEIITTIFVPIVLAVFLFVLDWRMAIASTTLPLLALGVIIFSGIRWPEMVEKYITAQSMVNSTIVEYIQGIAAIKAFNQTAESFRRFQKNMAFWRDSLFKWNEETALPFTVYQTLITSSLSRGCR</sequence>
<evidence type="ECO:0000259" key="6">
    <source>
        <dbReference type="PROSITE" id="PS50929"/>
    </source>
</evidence>
<dbReference type="GO" id="GO:0005524">
    <property type="term" value="F:ATP binding"/>
    <property type="evidence" value="ECO:0007669"/>
    <property type="project" value="UniProtKB-KW"/>
</dbReference>
<keyword evidence="2 5" id="KW-0812">Transmembrane</keyword>
<comment type="subcellular location">
    <subcellularLocation>
        <location evidence="1">Cell membrane</location>
        <topology evidence="1">Multi-pass membrane protein</topology>
    </subcellularLocation>
</comment>
<evidence type="ECO:0000256" key="3">
    <source>
        <dbReference type="ARBA" id="ARBA00022989"/>
    </source>
</evidence>
<feature type="domain" description="ABC transmembrane type-1" evidence="6">
    <location>
        <begin position="16"/>
        <end position="234"/>
    </location>
</feature>
<evidence type="ECO:0000256" key="1">
    <source>
        <dbReference type="ARBA" id="ARBA00004651"/>
    </source>
</evidence>
<name>A0A0B7MI62_9FIRM</name>
<evidence type="ECO:0000313" key="8">
    <source>
        <dbReference type="Proteomes" id="UP000046155"/>
    </source>
</evidence>
<dbReference type="PANTHER" id="PTHR43394">
    <property type="entry name" value="ATP-DEPENDENT PERMEASE MDL1, MITOCHONDRIAL"/>
    <property type="match status" value="1"/>
</dbReference>
<dbReference type="EMBL" id="CDRZ01000041">
    <property type="protein sequence ID" value="CEO87928.1"/>
    <property type="molecule type" value="Genomic_DNA"/>
</dbReference>
<feature type="transmembrane region" description="Helical" evidence="5">
    <location>
        <begin position="132"/>
        <end position="151"/>
    </location>
</feature>
<feature type="transmembrane region" description="Helical" evidence="5">
    <location>
        <begin position="157"/>
        <end position="176"/>
    </location>
</feature>
<dbReference type="GO" id="GO:0005886">
    <property type="term" value="C:plasma membrane"/>
    <property type="evidence" value="ECO:0007669"/>
    <property type="project" value="UniProtKB-SubCell"/>
</dbReference>
<evidence type="ECO:0000256" key="4">
    <source>
        <dbReference type="ARBA" id="ARBA00023136"/>
    </source>
</evidence>
<dbReference type="PANTHER" id="PTHR43394:SF1">
    <property type="entry name" value="ATP-BINDING CASSETTE SUB-FAMILY B MEMBER 10, MITOCHONDRIAL"/>
    <property type="match status" value="1"/>
</dbReference>
<dbReference type="PROSITE" id="PS50929">
    <property type="entry name" value="ABC_TM1F"/>
    <property type="match status" value="1"/>
</dbReference>
<keyword evidence="7" id="KW-0547">Nucleotide-binding</keyword>
<dbReference type="RefSeq" id="WP_044664198.1">
    <property type="nucleotide sequence ID" value="NZ_CDRZ01000041.1"/>
</dbReference>
<evidence type="ECO:0000313" key="7">
    <source>
        <dbReference type="EMBL" id="CEO87928.1"/>
    </source>
</evidence>
<dbReference type="InterPro" id="IPR036640">
    <property type="entry name" value="ABC1_TM_sf"/>
</dbReference>
<accession>A0A0B7MI62</accession>
<reference evidence="8" key="1">
    <citation type="submission" date="2015-01" db="EMBL/GenBank/DDBJ databases">
        <authorList>
            <person name="Manzoor Shahid"/>
            <person name="Zubair Saima"/>
        </authorList>
    </citation>
    <scope>NUCLEOTIDE SEQUENCE [LARGE SCALE GENOMIC DNA]</scope>
    <source>
        <strain evidence="8">Sp3</strain>
    </source>
</reference>
<protein>
    <submittedName>
        <fullName evidence="7">ABC transporter, permease and ATP-binding protein</fullName>
    </submittedName>
</protein>
<keyword evidence="8" id="KW-1185">Reference proteome</keyword>